<dbReference type="CDD" id="cd10442">
    <property type="entry name" value="GIY-YIG_PLEs"/>
    <property type="match status" value="1"/>
</dbReference>
<dbReference type="InterPro" id="IPR058912">
    <property type="entry name" value="HTH_animal"/>
</dbReference>
<dbReference type="Proteomes" id="UP001176940">
    <property type="component" value="Unassembled WGS sequence"/>
</dbReference>
<evidence type="ECO:0000313" key="2">
    <source>
        <dbReference type="EMBL" id="CAJ0959327.1"/>
    </source>
</evidence>
<sequence length="393" mass="45801">MAVLEGEHVYGSRFWGHVRGWRRYIDDIFLIWDGDLSEIESFHLYLNNVHPELGFTMDCSQTRMQFLDTCVYKIDGSLHTDLFIKHTDRNNLLHFSSEHPCRMVESLPWSQLLRVRRVVSSDTLIDERLNEMCQKFLARGYPKADLDGFKMKALSKEHDELLTPRVAAESNKRYTFVTAYNGLSNRISAVIRRHWPLLSRGHANVNEFQLPPLFSYRRNRNLRYELVVSDVGSSRRDLQTTLSRPSLGNFPCLGCACCNNMVKGASFHHPHTGKKYEIRKRYTCKSSFVVYVLSCPCGLYYVGETTMEVKPRISKHKSTIRTKLIELSVPRHFHELGYSVNQLRYRVIDDVPVLRRGGDRVSLLKKKELKWIFELDTLFPKGLNIEYQQSCLL</sequence>
<reference evidence="2" key="1">
    <citation type="submission" date="2023-07" db="EMBL/GenBank/DDBJ databases">
        <authorList>
            <person name="Stuckert A."/>
        </authorList>
    </citation>
    <scope>NUCLEOTIDE SEQUENCE</scope>
</reference>
<dbReference type="Pfam" id="PF26215">
    <property type="entry name" value="HTH_animal"/>
    <property type="match status" value="1"/>
</dbReference>
<accession>A0ABN9M5D5</accession>
<evidence type="ECO:0000313" key="3">
    <source>
        <dbReference type="Proteomes" id="UP001176940"/>
    </source>
</evidence>
<name>A0ABN9M5D5_9NEOB</name>
<dbReference type="EMBL" id="CAUEEQ010047480">
    <property type="protein sequence ID" value="CAJ0959327.1"/>
    <property type="molecule type" value="Genomic_DNA"/>
</dbReference>
<proteinExistence type="predicted"/>
<dbReference type="PANTHER" id="PTHR21301">
    <property type="entry name" value="REVERSE TRANSCRIPTASE"/>
    <property type="match status" value="1"/>
</dbReference>
<keyword evidence="3" id="KW-1185">Reference proteome</keyword>
<evidence type="ECO:0000259" key="1">
    <source>
        <dbReference type="Pfam" id="PF26215"/>
    </source>
</evidence>
<feature type="domain" description="Helix-turn-helix" evidence="1">
    <location>
        <begin position="92"/>
        <end position="143"/>
    </location>
</feature>
<dbReference type="PANTHER" id="PTHR21301:SF12">
    <property type="match status" value="1"/>
</dbReference>
<protein>
    <recommendedName>
        <fullName evidence="1">Helix-turn-helix domain-containing protein</fullName>
    </recommendedName>
</protein>
<organism evidence="2 3">
    <name type="scientific">Ranitomeya imitator</name>
    <name type="common">mimic poison frog</name>
    <dbReference type="NCBI Taxonomy" id="111125"/>
    <lineage>
        <taxon>Eukaryota</taxon>
        <taxon>Metazoa</taxon>
        <taxon>Chordata</taxon>
        <taxon>Craniata</taxon>
        <taxon>Vertebrata</taxon>
        <taxon>Euteleostomi</taxon>
        <taxon>Amphibia</taxon>
        <taxon>Batrachia</taxon>
        <taxon>Anura</taxon>
        <taxon>Neobatrachia</taxon>
        <taxon>Hyloidea</taxon>
        <taxon>Dendrobatidae</taxon>
        <taxon>Dendrobatinae</taxon>
        <taxon>Ranitomeya</taxon>
    </lineage>
</organism>
<gene>
    <name evidence="2" type="ORF">RIMI_LOCUS16766034</name>
</gene>
<comment type="caution">
    <text evidence="2">The sequence shown here is derived from an EMBL/GenBank/DDBJ whole genome shotgun (WGS) entry which is preliminary data.</text>
</comment>